<comment type="caution">
    <text evidence="1">The sequence shown here is derived from an EMBL/GenBank/DDBJ whole genome shotgun (WGS) entry which is preliminary data.</text>
</comment>
<dbReference type="Proteomes" id="UP000616151">
    <property type="component" value="Unassembled WGS sequence"/>
</dbReference>
<protein>
    <submittedName>
        <fullName evidence="1">Helix-turn-helix domain-containing protein</fullName>
    </submittedName>
</protein>
<name>A0ACC5R1P0_9HYPH</name>
<gene>
    <name evidence="1" type="ORF">JHL16_09185</name>
</gene>
<organism evidence="1 2">
    <name type="scientific">Taklimakanibacter albus</name>
    <dbReference type="NCBI Taxonomy" id="2800327"/>
    <lineage>
        <taxon>Bacteria</taxon>
        <taxon>Pseudomonadati</taxon>
        <taxon>Pseudomonadota</taxon>
        <taxon>Alphaproteobacteria</taxon>
        <taxon>Hyphomicrobiales</taxon>
        <taxon>Aestuariivirgaceae</taxon>
        <taxon>Taklimakanibacter</taxon>
    </lineage>
</organism>
<dbReference type="EMBL" id="JAENHL010000006">
    <property type="protein sequence ID" value="MBK1866523.1"/>
    <property type="molecule type" value="Genomic_DNA"/>
</dbReference>
<evidence type="ECO:0000313" key="2">
    <source>
        <dbReference type="Proteomes" id="UP000616151"/>
    </source>
</evidence>
<keyword evidence="2" id="KW-1185">Reference proteome</keyword>
<proteinExistence type="predicted"/>
<evidence type="ECO:0000313" key="1">
    <source>
        <dbReference type="EMBL" id="MBK1866523.1"/>
    </source>
</evidence>
<reference evidence="1" key="1">
    <citation type="submission" date="2021-01" db="EMBL/GenBank/DDBJ databases">
        <authorList>
            <person name="Sun Q."/>
        </authorList>
    </citation>
    <scope>NUCLEOTIDE SEQUENCE</scope>
    <source>
        <strain evidence="1">YIM B02566</strain>
    </source>
</reference>
<sequence length="253" mass="28883">MSEFLKSRRARLAPADVGLPSGGGRRIRGLRREEVAVLAGVGLTWYTWFEQGRRIQVSTPFLQNLARALRLSDSERAHLFMLAQNRQPPRALNATPVDALERLKSVLAAISSPAYIRNSRFDVLAWNDANTRMFGDFARVPEKERNIIRRMFARPHYRRTMPNWEQDARGLVASFRLNYGQANGAEEFSSLVADMIASSPDFARIWAEHEVTDLGEGVYLYRTERRGTLAFRHSTLMSEAFPELRIIIYIPVS</sequence>
<accession>A0ACC5R1P0</accession>